<dbReference type="Proteomes" id="UP000593601">
    <property type="component" value="Chromosome"/>
</dbReference>
<dbReference type="KEGG" id="bliq:INP51_12850"/>
<organism evidence="1 2">
    <name type="scientific">Blautia liquoris</name>
    <dbReference type="NCBI Taxonomy" id="2779518"/>
    <lineage>
        <taxon>Bacteria</taxon>
        <taxon>Bacillati</taxon>
        <taxon>Bacillota</taxon>
        <taxon>Clostridia</taxon>
        <taxon>Lachnospirales</taxon>
        <taxon>Lachnospiraceae</taxon>
        <taxon>Blautia</taxon>
    </lineage>
</organism>
<keyword evidence="2" id="KW-1185">Reference proteome</keyword>
<evidence type="ECO:0000313" key="1">
    <source>
        <dbReference type="EMBL" id="QOV18867.1"/>
    </source>
</evidence>
<evidence type="ECO:0000313" key="2">
    <source>
        <dbReference type="Proteomes" id="UP000593601"/>
    </source>
</evidence>
<reference evidence="1 2" key="1">
    <citation type="submission" date="2020-10" db="EMBL/GenBank/DDBJ databases">
        <title>Blautia liquoris sp.nov., isolated from the mud in a fermentation cellar used for the production of Chinese strong-flavoured liquor.</title>
        <authorList>
            <person name="Lu L."/>
        </authorList>
    </citation>
    <scope>NUCLEOTIDE SEQUENCE [LARGE SCALE GENOMIC DNA]</scope>
    <source>
        <strain evidence="1 2">LZLJ-3</strain>
    </source>
</reference>
<name>A0A7M2RH44_9FIRM</name>
<accession>A0A7M2RH44</accession>
<protein>
    <submittedName>
        <fullName evidence="1">Uncharacterized protein</fullName>
    </submittedName>
</protein>
<dbReference type="EMBL" id="CP063304">
    <property type="protein sequence ID" value="QOV18867.1"/>
    <property type="molecule type" value="Genomic_DNA"/>
</dbReference>
<sequence>MEFENPFLNANKLMKHMEDNGYSKSYILLLKTEINWLRKNGDVIESYEATCIIREGQTISPEMRRRYRLEYGILKWFDARNLS</sequence>
<gene>
    <name evidence="1" type="ORF">INP51_12850</name>
</gene>
<dbReference type="RefSeq" id="WP_193735228.1">
    <property type="nucleotide sequence ID" value="NZ_CP063304.1"/>
</dbReference>
<dbReference type="AlphaFoldDB" id="A0A7M2RH44"/>
<proteinExistence type="predicted"/>